<feature type="transmembrane region" description="Helical" evidence="1">
    <location>
        <begin position="20"/>
        <end position="40"/>
    </location>
</feature>
<feature type="domain" description="Acyltransferase 3" evidence="2">
    <location>
        <begin position="23"/>
        <end position="350"/>
    </location>
</feature>
<feature type="transmembrane region" description="Helical" evidence="1">
    <location>
        <begin position="90"/>
        <end position="109"/>
    </location>
</feature>
<evidence type="ECO:0000259" key="3">
    <source>
        <dbReference type="Pfam" id="PF19040"/>
    </source>
</evidence>
<dbReference type="PANTHER" id="PTHR23028:SF53">
    <property type="entry name" value="ACYL_TRANSF_3 DOMAIN-CONTAINING PROTEIN"/>
    <property type="match status" value="1"/>
</dbReference>
<dbReference type="EMBL" id="JBEPMU010000001">
    <property type="protein sequence ID" value="MET3650996.1"/>
    <property type="molecule type" value="Genomic_DNA"/>
</dbReference>
<dbReference type="Proteomes" id="UP001549184">
    <property type="component" value="Unassembled WGS sequence"/>
</dbReference>
<feature type="transmembrane region" description="Helical" evidence="1">
    <location>
        <begin position="366"/>
        <end position="385"/>
    </location>
</feature>
<reference evidence="4 5" key="1">
    <citation type="submission" date="2024-06" db="EMBL/GenBank/DDBJ databases">
        <title>Sorghum-associated microbial communities from plants grown in Nebraska, USA.</title>
        <authorList>
            <person name="Schachtman D."/>
        </authorList>
    </citation>
    <scope>NUCLEOTIDE SEQUENCE [LARGE SCALE GENOMIC DNA]</scope>
    <source>
        <strain evidence="4 5">1073</strain>
    </source>
</reference>
<dbReference type="InterPro" id="IPR002656">
    <property type="entry name" value="Acyl_transf_3_dom"/>
</dbReference>
<evidence type="ECO:0000313" key="5">
    <source>
        <dbReference type="Proteomes" id="UP001549184"/>
    </source>
</evidence>
<protein>
    <submittedName>
        <fullName evidence="4">Peptidoglycan/LPS O-acetylase OafA/YrhL</fullName>
    </submittedName>
</protein>
<feature type="transmembrane region" description="Helical" evidence="1">
    <location>
        <begin position="121"/>
        <end position="142"/>
    </location>
</feature>
<dbReference type="InterPro" id="IPR043968">
    <property type="entry name" value="SGNH"/>
</dbReference>
<feature type="transmembrane region" description="Helical" evidence="1">
    <location>
        <begin position="182"/>
        <end position="201"/>
    </location>
</feature>
<feature type="transmembrane region" description="Helical" evidence="1">
    <location>
        <begin position="154"/>
        <end position="175"/>
    </location>
</feature>
<gene>
    <name evidence="4" type="ORF">ABIC75_000698</name>
</gene>
<sequence>MGYYPRLATDIPRMGNKVLYAPYIDGLRAIAVLSVIAYHLNPHWLPGGFAGVDVFFVISGFVVAGSVGTLERLGLPRFFLYFYSRRLTRITPALVVCLVATSAALALLIPEAWLSRSNQETGLYAFFGLSNFLLAQGTGYFSPVAEFNPFTHTWSLAVEEQFYLVFPILFFAWIYRRKFVSTALFAAGVVASFIAAIWLAHVDQTKAFYLTWGRFWELGVGVLLFQLMALRGHSFTQASEPRRWFALSGDLATLALLMGLVIAKSEKAPFPACILPVAATAAVLGFLHGRSGGFAAFLLTRSPLRFIGKISYSLYLWHWPVFVLFRWTTGLQSPAQMLAALAIVAILSTASYYWIEIPPRRTARRLNQVAVVFAGIALIGIGYKLSAKLDAKQHKISISTVARNAQDWYPAGEATSPAHPGCVVKPTMTPIGTGFSLHYVRRNCEEPVTAPRVFAVGDSHAIGYEALYRSYVMETGAQVVLYQNGGCPFLSLQPGREDDESCKANTQASLADLLGNIHAGDVVFLPSLRLPRFGDQWAQSTDEEVKSRIFGTEAVARREKGVTEGKDVVRKFTDLGARVVFEAPKPIFRTPAFRCAETYNRSNPICQAGSEVDRGEAVAFRKPVVDALAQIAASNDHISIWDPFPILCPPAATCSEYRQGRPLFFDGDHLSGYGSRVLVPSFEAFVREK</sequence>
<feature type="transmembrane region" description="Helical" evidence="1">
    <location>
        <begin position="310"/>
        <end position="329"/>
    </location>
</feature>
<evidence type="ECO:0000256" key="1">
    <source>
        <dbReference type="SAM" id="Phobius"/>
    </source>
</evidence>
<organism evidence="4 5">
    <name type="scientific">Dyella japonica</name>
    <dbReference type="NCBI Taxonomy" id="231455"/>
    <lineage>
        <taxon>Bacteria</taxon>
        <taxon>Pseudomonadati</taxon>
        <taxon>Pseudomonadota</taxon>
        <taxon>Gammaproteobacteria</taxon>
        <taxon>Lysobacterales</taxon>
        <taxon>Rhodanobacteraceae</taxon>
        <taxon>Dyella</taxon>
    </lineage>
</organism>
<keyword evidence="1" id="KW-0812">Transmembrane</keyword>
<feature type="transmembrane region" description="Helical" evidence="1">
    <location>
        <begin position="269"/>
        <end position="289"/>
    </location>
</feature>
<keyword evidence="1" id="KW-1133">Transmembrane helix</keyword>
<feature type="transmembrane region" description="Helical" evidence="1">
    <location>
        <begin position="244"/>
        <end position="263"/>
    </location>
</feature>
<accession>A0ABV2JQ91</accession>
<comment type="caution">
    <text evidence="4">The sequence shown here is derived from an EMBL/GenBank/DDBJ whole genome shotgun (WGS) entry which is preliminary data.</text>
</comment>
<dbReference type="Pfam" id="PF19040">
    <property type="entry name" value="SGNH"/>
    <property type="match status" value="1"/>
</dbReference>
<feature type="transmembrane region" description="Helical" evidence="1">
    <location>
        <begin position="213"/>
        <end position="232"/>
    </location>
</feature>
<keyword evidence="5" id="KW-1185">Reference proteome</keyword>
<feature type="transmembrane region" description="Helical" evidence="1">
    <location>
        <begin position="335"/>
        <end position="354"/>
    </location>
</feature>
<dbReference type="PANTHER" id="PTHR23028">
    <property type="entry name" value="ACETYLTRANSFERASE"/>
    <property type="match status" value="1"/>
</dbReference>
<name>A0ABV2JQ91_9GAMM</name>
<dbReference type="InterPro" id="IPR050879">
    <property type="entry name" value="Acyltransferase_3"/>
</dbReference>
<keyword evidence="1" id="KW-0472">Membrane</keyword>
<evidence type="ECO:0000313" key="4">
    <source>
        <dbReference type="EMBL" id="MET3650996.1"/>
    </source>
</evidence>
<dbReference type="Pfam" id="PF01757">
    <property type="entry name" value="Acyl_transf_3"/>
    <property type="match status" value="1"/>
</dbReference>
<feature type="transmembrane region" description="Helical" evidence="1">
    <location>
        <begin position="52"/>
        <end position="70"/>
    </location>
</feature>
<evidence type="ECO:0000259" key="2">
    <source>
        <dbReference type="Pfam" id="PF01757"/>
    </source>
</evidence>
<proteinExistence type="predicted"/>
<feature type="domain" description="SGNH" evidence="3">
    <location>
        <begin position="443"/>
        <end position="683"/>
    </location>
</feature>
<dbReference type="RefSeq" id="WP_354012462.1">
    <property type="nucleotide sequence ID" value="NZ_JBEPMU010000001.1"/>
</dbReference>